<evidence type="ECO:0000313" key="3">
    <source>
        <dbReference type="Proteomes" id="UP001600064"/>
    </source>
</evidence>
<comment type="caution">
    <text evidence="2">The sequence shown here is derived from an EMBL/GenBank/DDBJ whole genome shotgun (WGS) entry which is preliminary data.</text>
</comment>
<reference evidence="2 3" key="1">
    <citation type="journal article" date="2024" name="Commun. Biol.">
        <title>Comparative genomic analysis of thermophilic fungi reveals convergent evolutionary adaptations and gene losses.</title>
        <authorList>
            <person name="Steindorff A.S."/>
            <person name="Aguilar-Pontes M.V."/>
            <person name="Robinson A.J."/>
            <person name="Andreopoulos B."/>
            <person name="LaButti K."/>
            <person name="Kuo A."/>
            <person name="Mondo S."/>
            <person name="Riley R."/>
            <person name="Otillar R."/>
            <person name="Haridas S."/>
            <person name="Lipzen A."/>
            <person name="Grimwood J."/>
            <person name="Schmutz J."/>
            <person name="Clum A."/>
            <person name="Reid I.D."/>
            <person name="Moisan M.C."/>
            <person name="Butler G."/>
            <person name="Nguyen T.T.M."/>
            <person name="Dewar K."/>
            <person name="Conant G."/>
            <person name="Drula E."/>
            <person name="Henrissat B."/>
            <person name="Hansel C."/>
            <person name="Singer S."/>
            <person name="Hutchinson M.I."/>
            <person name="de Vries R.P."/>
            <person name="Natvig D.O."/>
            <person name="Powell A.J."/>
            <person name="Tsang A."/>
            <person name="Grigoriev I.V."/>
        </authorList>
    </citation>
    <scope>NUCLEOTIDE SEQUENCE [LARGE SCALE GENOMIC DNA]</scope>
    <source>
        <strain evidence="2 3">ATCC 22073</strain>
    </source>
</reference>
<name>A0ABR4DCJ2_9PEZI</name>
<dbReference type="InterPro" id="IPR006439">
    <property type="entry name" value="HAD-SF_hydro_IA"/>
</dbReference>
<protein>
    <submittedName>
        <fullName evidence="2">Uncharacterized protein</fullName>
    </submittedName>
</protein>
<dbReference type="RefSeq" id="XP_070866537.1">
    <property type="nucleotide sequence ID" value="XM_071011648.1"/>
</dbReference>
<dbReference type="InterPro" id="IPR041492">
    <property type="entry name" value="HAD_2"/>
</dbReference>
<proteinExistence type="predicted"/>
<organism evidence="2 3">
    <name type="scientific">Remersonia thermophila</name>
    <dbReference type="NCBI Taxonomy" id="72144"/>
    <lineage>
        <taxon>Eukaryota</taxon>
        <taxon>Fungi</taxon>
        <taxon>Dikarya</taxon>
        <taxon>Ascomycota</taxon>
        <taxon>Pezizomycotina</taxon>
        <taxon>Sordariomycetes</taxon>
        <taxon>Sordariomycetidae</taxon>
        <taxon>Sordariales</taxon>
        <taxon>Sordariales incertae sedis</taxon>
        <taxon>Remersonia</taxon>
    </lineage>
</organism>
<dbReference type="Gene3D" id="1.10.150.240">
    <property type="entry name" value="Putative phosphatase, domain 2"/>
    <property type="match status" value="1"/>
</dbReference>
<evidence type="ECO:0000313" key="2">
    <source>
        <dbReference type="EMBL" id="KAL2267810.1"/>
    </source>
</evidence>
<dbReference type="Pfam" id="PF13419">
    <property type="entry name" value="HAD_2"/>
    <property type="match status" value="1"/>
</dbReference>
<accession>A0ABR4DCJ2</accession>
<dbReference type="SUPFAM" id="SSF56784">
    <property type="entry name" value="HAD-like"/>
    <property type="match status" value="1"/>
</dbReference>
<dbReference type="PANTHER" id="PTHR18901:SF38">
    <property type="entry name" value="PSEUDOURIDINE-5'-PHOSPHATASE"/>
    <property type="match status" value="1"/>
</dbReference>
<dbReference type="EMBL" id="JAZGUE010000004">
    <property type="protein sequence ID" value="KAL2267810.1"/>
    <property type="molecule type" value="Genomic_DNA"/>
</dbReference>
<dbReference type="GeneID" id="98126292"/>
<dbReference type="Pfam" id="PF00702">
    <property type="entry name" value="Hydrolase"/>
    <property type="match status" value="1"/>
</dbReference>
<sequence length="371" mass="40489">MAPRTDFPPVRACLFDMDGLLLDTEDLYTLCINLILEKYQRPKLPWSIKAKLQGRPGPEANRLFQEWAKLPVSHDEYVKQYYALQEQVFPSTKPLPGVPELLANLGRTRYWDLKRDDKASSSSSSAAAPATAGNDSSEGANGAAAANGTSQNPPHRVHIALATSAHASNFRLKTSHLTELFSVFEAPRRVLGDDPRIPPGRGKPLPDIYLLALKTINDSLPEGERPIAPEECLVFEDSVPGVEAGRRAGMRVVWVPHPMLKREYAGREAEVLAGRTFEAGAVDLHQLGEPDDGWAEYLPSLEGFPYDKYGIVVPPPEVEKEMAMVETGRIDEGEVVQMVKTTETAPAAAPAAAACGEEVKEEVGRRAACAV</sequence>
<dbReference type="InterPro" id="IPR023198">
    <property type="entry name" value="PGP-like_dom2"/>
</dbReference>
<dbReference type="Gene3D" id="3.40.50.1000">
    <property type="entry name" value="HAD superfamily/HAD-like"/>
    <property type="match status" value="1"/>
</dbReference>
<keyword evidence="3" id="KW-1185">Reference proteome</keyword>
<feature type="compositionally biased region" description="Low complexity" evidence="1">
    <location>
        <begin position="120"/>
        <end position="152"/>
    </location>
</feature>
<dbReference type="InterPro" id="IPR036412">
    <property type="entry name" value="HAD-like_sf"/>
</dbReference>
<dbReference type="PANTHER" id="PTHR18901">
    <property type="entry name" value="2-DEOXYGLUCOSE-6-PHOSPHATE PHOSPHATASE 2"/>
    <property type="match status" value="1"/>
</dbReference>
<dbReference type="NCBIfam" id="TIGR01509">
    <property type="entry name" value="HAD-SF-IA-v3"/>
    <property type="match status" value="1"/>
</dbReference>
<evidence type="ECO:0000256" key="1">
    <source>
        <dbReference type="SAM" id="MobiDB-lite"/>
    </source>
</evidence>
<dbReference type="InterPro" id="IPR023214">
    <property type="entry name" value="HAD_sf"/>
</dbReference>
<gene>
    <name evidence="2" type="ORF">VTJ83DRAFT_5087</name>
</gene>
<dbReference type="Proteomes" id="UP001600064">
    <property type="component" value="Unassembled WGS sequence"/>
</dbReference>
<feature type="region of interest" description="Disordered" evidence="1">
    <location>
        <begin position="119"/>
        <end position="154"/>
    </location>
</feature>